<evidence type="ECO:0000313" key="3">
    <source>
        <dbReference type="Proteomes" id="UP000203408"/>
    </source>
</evidence>
<dbReference type="RefSeq" id="YP_009194495.1">
    <property type="nucleotide sequence ID" value="NC_028750.1"/>
</dbReference>
<gene>
    <name evidence="2" type="ORF">CPT_Matisse251</name>
</gene>
<dbReference type="KEGG" id="vg:26613434"/>
<sequence>MFKIFGYIPSVYNCAPCLNSKRLLDAKRKEYEFVSVADEKDADGKPILNETVISELESLLGTRRLTMPQIFHDGKHIGGFDQLREYVRTLG</sequence>
<organism evidence="2 3">
    <name type="scientific">Klebsiella phage Matisse</name>
    <dbReference type="NCBI Taxonomy" id="1675607"/>
    <lineage>
        <taxon>Viruses</taxon>
        <taxon>Duplodnaviria</taxon>
        <taxon>Heunggongvirae</taxon>
        <taxon>Uroviricota</taxon>
        <taxon>Caudoviricetes</taxon>
        <taxon>Pantevenvirales</taxon>
        <taxon>Straboviridae</taxon>
        <taxon>Slopekvirus</taxon>
        <taxon>Slopekvirus matisse</taxon>
    </lineage>
</organism>
<dbReference type="PROSITE" id="PS51354">
    <property type="entry name" value="GLUTAREDOXIN_2"/>
    <property type="match status" value="1"/>
</dbReference>
<dbReference type="SUPFAM" id="SSF52833">
    <property type="entry name" value="Thioredoxin-like"/>
    <property type="match status" value="1"/>
</dbReference>
<dbReference type="EMBL" id="KT001918">
    <property type="protein sequence ID" value="AKU44555.1"/>
    <property type="molecule type" value="Genomic_DNA"/>
</dbReference>
<dbReference type="Gene3D" id="3.40.30.10">
    <property type="entry name" value="Glutaredoxin"/>
    <property type="match status" value="1"/>
</dbReference>
<evidence type="ECO:0000313" key="2">
    <source>
        <dbReference type="EMBL" id="AKU44555.1"/>
    </source>
</evidence>
<dbReference type="Proteomes" id="UP000203408">
    <property type="component" value="Segment"/>
</dbReference>
<feature type="domain" description="Glutaredoxin" evidence="1">
    <location>
        <begin position="13"/>
        <end position="77"/>
    </location>
</feature>
<name>A0A0K1LQY2_9CAUD</name>
<protein>
    <submittedName>
        <fullName evidence="2">Thioredoxin</fullName>
    </submittedName>
</protein>
<accession>A0A0K1LQY2</accession>
<dbReference type="Pfam" id="PF00462">
    <property type="entry name" value="Glutaredoxin"/>
    <property type="match status" value="1"/>
</dbReference>
<dbReference type="InterPro" id="IPR036249">
    <property type="entry name" value="Thioredoxin-like_sf"/>
</dbReference>
<dbReference type="InterPro" id="IPR002109">
    <property type="entry name" value="Glutaredoxin"/>
</dbReference>
<proteinExistence type="predicted"/>
<evidence type="ECO:0000259" key="1">
    <source>
        <dbReference type="Pfam" id="PF00462"/>
    </source>
</evidence>
<dbReference type="GeneID" id="26613434"/>
<reference evidence="2 3" key="1">
    <citation type="journal article" date="2015" name="Genome Announc.">
        <title>Complete Genome Sequence of Carbapenemase-Producing Klebsiella pneumoniae Myophage Matisse.</title>
        <authorList>
            <person name="Provasek V.E."/>
            <person name="Lessor L.E."/>
            <person name="Cahill J.L."/>
            <person name="Rasche E.S."/>
            <person name="Kuty Everett G.F."/>
        </authorList>
    </citation>
    <scope>NUCLEOTIDE SEQUENCE [LARGE SCALE GENOMIC DNA]</scope>
</reference>
<keyword evidence="3" id="KW-1185">Reference proteome</keyword>